<organism evidence="1 2">
    <name type="scientific">Endosaccharibacter trunci</name>
    <dbReference type="NCBI Taxonomy" id="2812733"/>
    <lineage>
        <taxon>Bacteria</taxon>
        <taxon>Pseudomonadati</taxon>
        <taxon>Pseudomonadota</taxon>
        <taxon>Alphaproteobacteria</taxon>
        <taxon>Acetobacterales</taxon>
        <taxon>Acetobacteraceae</taxon>
        <taxon>Endosaccharibacter</taxon>
    </lineage>
</organism>
<dbReference type="RefSeq" id="WP_422863502.1">
    <property type="nucleotide sequence ID" value="NZ_JAMSKV010000004.1"/>
</dbReference>
<comment type="caution">
    <text evidence="1">The sequence shown here is derived from an EMBL/GenBank/DDBJ whole genome shotgun (WGS) entry which is preliminary data.</text>
</comment>
<keyword evidence="2" id="KW-1185">Reference proteome</keyword>
<dbReference type="EMBL" id="JAMSKV010000004">
    <property type="protein sequence ID" value="MCQ8278038.1"/>
    <property type="molecule type" value="Genomic_DNA"/>
</dbReference>
<evidence type="ECO:0000313" key="2">
    <source>
        <dbReference type="Proteomes" id="UP001524587"/>
    </source>
</evidence>
<proteinExistence type="predicted"/>
<reference evidence="1 2" key="1">
    <citation type="submission" date="2022-06" db="EMBL/GenBank/DDBJ databases">
        <title>Endosaccharibacter gen. nov., sp. nov., endophytic bacteria isolated from sugarcane.</title>
        <authorList>
            <person name="Pitiwittayakul N."/>
            <person name="Yukphan P."/>
            <person name="Charoenyingcharoen P."/>
            <person name="Tanasupawat S."/>
        </authorList>
    </citation>
    <scope>NUCLEOTIDE SEQUENCE [LARGE SCALE GENOMIC DNA]</scope>
    <source>
        <strain evidence="1 2">KSS8</strain>
    </source>
</reference>
<name>A0ABT1W580_9PROT</name>
<evidence type="ECO:0000313" key="1">
    <source>
        <dbReference type="EMBL" id="MCQ8278038.1"/>
    </source>
</evidence>
<protein>
    <submittedName>
        <fullName evidence="1">Uncharacterized protein</fullName>
    </submittedName>
</protein>
<dbReference type="Proteomes" id="UP001524587">
    <property type="component" value="Unassembled WGS sequence"/>
</dbReference>
<accession>A0ABT1W580</accession>
<gene>
    <name evidence="1" type="ORF">NFI95_06210</name>
</gene>
<sequence>MSFWMMVVLASGAVLALGLLFTLLILALDHDTDDAVPLSRQDDRRWTSII</sequence>